<proteinExistence type="predicted"/>
<dbReference type="Gene3D" id="3.30.420.10">
    <property type="entry name" value="Ribonuclease H-like superfamily/Ribonuclease H"/>
    <property type="match status" value="1"/>
</dbReference>
<dbReference type="InterPro" id="IPR043128">
    <property type="entry name" value="Rev_trsase/Diguanyl_cyclase"/>
</dbReference>
<dbReference type="Pfam" id="PF00078">
    <property type="entry name" value="RVT_1"/>
    <property type="match status" value="1"/>
</dbReference>
<dbReference type="GO" id="GO:0003676">
    <property type="term" value="F:nucleic acid binding"/>
    <property type="evidence" value="ECO:0007669"/>
    <property type="project" value="InterPro"/>
</dbReference>
<comment type="caution">
    <text evidence="2">The sequence shown here is derived from an EMBL/GenBank/DDBJ whole genome shotgun (WGS) entry which is preliminary data.</text>
</comment>
<dbReference type="EMBL" id="QGNW01000198">
    <property type="protein sequence ID" value="RVW85998.1"/>
    <property type="molecule type" value="Genomic_DNA"/>
</dbReference>
<dbReference type="Proteomes" id="UP000288805">
    <property type="component" value="Unassembled WGS sequence"/>
</dbReference>
<dbReference type="PANTHER" id="PTHR37984:SF5">
    <property type="entry name" value="PROTEIN NYNRIN-LIKE"/>
    <property type="match status" value="1"/>
</dbReference>
<dbReference type="Gene3D" id="3.30.70.270">
    <property type="match status" value="1"/>
</dbReference>
<dbReference type="PANTHER" id="PTHR37984">
    <property type="entry name" value="PROTEIN CBG26694"/>
    <property type="match status" value="1"/>
</dbReference>
<sequence length="1317" mass="149545">MRVSDGAISWNDFDGAPVASLPTQFKMPEIERYTGIGCPKIHLRLYSRVMRAHELDEAHLIMLFPMSLSGAAQHWRELEALRQGPEESVTSFISRWREKIAQIVDRLLEKDQTSMILRSLQPRFVKHLMGSPHTDFGFLGKKPSEGQRPGDVGMPLSRAFQKLMEGGLLTQLALRPVPQPVPPRFKMDMHCSYHQGPRHGTNHCSALSHAIQDLIDQGLVNLGQPSVTTNPLSTHSTHAVPPPPGSVHHIDFEEDDNIHMMSWDYGFPKSIVLDDGYEVDTMGSQTSTPFSLISNWVPFELTPTTPLATARQGSSVSFILQPDDDDLEGRDVQIVTHSGRVAQPPPLVARPFDGAVSHEKVRREDDELLRDALIRTLSQIRMETTTTPKGLIHMMTLVVQAIEFHPSYWTMTVRAYDSTKREVMGTLMIELLIGPATFPILFQVLRIHTSFNLLLGQPWIHRVGAIPFSLHQKVKFIHDRQVITVQSPRDMFASSKPVLQIGHSENDLFLTGFTFDEVLTLEVEDFYKDFVAMSFDQHSSTMVLDMMRGMSFMPSLGLGRRQHGPMDFVVTIDHDTPFGFGFVPIEADYRYMAQLHKERVRARLACTLFDYPVHPYRSSLADHFIRGSETTDCGVDVEPTGLIDGVVPYDEYRDEMDMTSMSQIIERVQLEFVSPFNLFGVSTIEVVEELRTVLAPKLMEDVAVGDDLFEDTFSSIEGASNFVDTSLSFDILSGFISRPDDVYDFASMDLSILDIDDEISQPDSDIDSFNHGSNPIDERVSPATGDVEIVDFGTKDQPRELKIGSPLSINENDRLIHLLRSYLDVFAWSYEDMSSLDPSIVLHHLPILPHVRPDGKVRVCVDFKDLNKASPKDDFPLPHIDLLVDSTEGHSMLSFMDGFSGYNKILMALEDMEKTAFITKWGTYCYKVMPFELKNASTTYQRVSSTLFHDMMHRDVEVYVDDMIKSIKGSIVADHLASLPISEDRPVDDDFPDEEFIAMTSLSSWRMSVHLVFADRYLSTNNIVEYEACILGLEIALKLGIRQIELLVGRFDDLRYTHLPRVQNQFVDTLATLVSSVDIPTDVVIRPLLIESRFAPVYYCLIGETEVQDDLPWKISLKSSSGHEFILVTIDYFTKWVEAASHARLTSTRVANFIISHIICRYELPHELISDRGVHFRAEVDTLLQKYGIRHHRSSAYRPQTNGAVEATNKNIKKILRKMVETSRDWSKKLPFALWAYHTFFRTSTGATPYSLMYGMEVVLPVETKMGSLRVALEQQISETKWTHARFDQLNLLDEKRLRAVDHVQAYQRKMAHAFRK</sequence>
<dbReference type="SUPFAM" id="SSF56672">
    <property type="entry name" value="DNA/RNA polymerases"/>
    <property type="match status" value="1"/>
</dbReference>
<name>A0A438HNH5_VITVI</name>
<dbReference type="SUPFAM" id="SSF53098">
    <property type="entry name" value="Ribonuclease H-like"/>
    <property type="match status" value="1"/>
</dbReference>
<dbReference type="GO" id="GO:0015074">
    <property type="term" value="P:DNA integration"/>
    <property type="evidence" value="ECO:0007669"/>
    <property type="project" value="InterPro"/>
</dbReference>
<protein>
    <submittedName>
        <fullName evidence="2">Transposon Ty3-I Gag-Pol polyprotein</fullName>
    </submittedName>
</protein>
<accession>A0A438HNH5</accession>
<gene>
    <name evidence="2" type="primary">TY3B-I_431</name>
    <name evidence="2" type="ORF">CK203_041486</name>
</gene>
<dbReference type="InterPro" id="IPR001584">
    <property type="entry name" value="Integrase_cat-core"/>
</dbReference>
<dbReference type="InterPro" id="IPR043502">
    <property type="entry name" value="DNA/RNA_pol_sf"/>
</dbReference>
<evidence type="ECO:0000313" key="2">
    <source>
        <dbReference type="EMBL" id="RVW85998.1"/>
    </source>
</evidence>
<evidence type="ECO:0000259" key="1">
    <source>
        <dbReference type="PROSITE" id="PS50994"/>
    </source>
</evidence>
<organism evidence="2 3">
    <name type="scientific">Vitis vinifera</name>
    <name type="common">Grape</name>
    <dbReference type="NCBI Taxonomy" id="29760"/>
    <lineage>
        <taxon>Eukaryota</taxon>
        <taxon>Viridiplantae</taxon>
        <taxon>Streptophyta</taxon>
        <taxon>Embryophyta</taxon>
        <taxon>Tracheophyta</taxon>
        <taxon>Spermatophyta</taxon>
        <taxon>Magnoliopsida</taxon>
        <taxon>eudicotyledons</taxon>
        <taxon>Gunneridae</taxon>
        <taxon>Pentapetalae</taxon>
        <taxon>rosids</taxon>
        <taxon>Vitales</taxon>
        <taxon>Vitaceae</taxon>
        <taxon>Viteae</taxon>
        <taxon>Vitis</taxon>
    </lineage>
</organism>
<dbReference type="InterPro" id="IPR012337">
    <property type="entry name" value="RNaseH-like_sf"/>
</dbReference>
<reference evidence="2 3" key="1">
    <citation type="journal article" date="2018" name="PLoS Genet.">
        <title>Population sequencing reveals clonal diversity and ancestral inbreeding in the grapevine cultivar Chardonnay.</title>
        <authorList>
            <person name="Roach M.J."/>
            <person name="Johnson D.L."/>
            <person name="Bohlmann J."/>
            <person name="van Vuuren H.J."/>
            <person name="Jones S.J."/>
            <person name="Pretorius I.S."/>
            <person name="Schmidt S.A."/>
            <person name="Borneman A.R."/>
        </authorList>
    </citation>
    <scope>NUCLEOTIDE SEQUENCE [LARGE SCALE GENOMIC DNA]</scope>
    <source>
        <strain evidence="3">cv. Chardonnay</strain>
        <tissue evidence="2">Leaf</tissue>
    </source>
</reference>
<dbReference type="CDD" id="cd01647">
    <property type="entry name" value="RT_LTR"/>
    <property type="match status" value="1"/>
</dbReference>
<dbReference type="PROSITE" id="PS50994">
    <property type="entry name" value="INTEGRASE"/>
    <property type="match status" value="1"/>
</dbReference>
<evidence type="ECO:0000313" key="3">
    <source>
        <dbReference type="Proteomes" id="UP000288805"/>
    </source>
</evidence>
<dbReference type="InterPro" id="IPR050951">
    <property type="entry name" value="Retrovirus_Pol_polyprotein"/>
</dbReference>
<dbReference type="InterPro" id="IPR000477">
    <property type="entry name" value="RT_dom"/>
</dbReference>
<dbReference type="InterPro" id="IPR036397">
    <property type="entry name" value="RNaseH_sf"/>
</dbReference>
<dbReference type="Gene3D" id="3.10.10.10">
    <property type="entry name" value="HIV Type 1 Reverse Transcriptase, subunit A, domain 1"/>
    <property type="match status" value="1"/>
</dbReference>
<feature type="domain" description="Integrase catalytic" evidence="1">
    <location>
        <begin position="1092"/>
        <end position="1257"/>
    </location>
</feature>